<evidence type="ECO:0000256" key="1">
    <source>
        <dbReference type="SAM" id="MobiDB-lite"/>
    </source>
</evidence>
<organism evidence="3 4">
    <name type="scientific">Actinomortierella ambigua</name>
    <dbReference type="NCBI Taxonomy" id="1343610"/>
    <lineage>
        <taxon>Eukaryota</taxon>
        <taxon>Fungi</taxon>
        <taxon>Fungi incertae sedis</taxon>
        <taxon>Mucoromycota</taxon>
        <taxon>Mortierellomycotina</taxon>
        <taxon>Mortierellomycetes</taxon>
        <taxon>Mortierellales</taxon>
        <taxon>Mortierellaceae</taxon>
        <taxon>Actinomortierella</taxon>
    </lineage>
</organism>
<feature type="compositionally biased region" description="Polar residues" evidence="1">
    <location>
        <begin position="474"/>
        <end position="487"/>
    </location>
</feature>
<reference evidence="3" key="1">
    <citation type="journal article" date="2020" name="Fungal Divers.">
        <title>Resolving the Mortierellaceae phylogeny through synthesis of multi-gene phylogenetics and phylogenomics.</title>
        <authorList>
            <person name="Vandepol N."/>
            <person name="Liber J."/>
            <person name="Desiro A."/>
            <person name="Na H."/>
            <person name="Kennedy M."/>
            <person name="Barry K."/>
            <person name="Grigoriev I.V."/>
            <person name="Miller A.N."/>
            <person name="O'Donnell K."/>
            <person name="Stajich J.E."/>
            <person name="Bonito G."/>
        </authorList>
    </citation>
    <scope>NUCLEOTIDE SEQUENCE</scope>
    <source>
        <strain evidence="3">BC1065</strain>
    </source>
</reference>
<dbReference type="AlphaFoldDB" id="A0A9P6UCS9"/>
<name>A0A9P6UCS9_9FUNG</name>
<feature type="region of interest" description="Disordered" evidence="1">
    <location>
        <begin position="450"/>
        <end position="531"/>
    </location>
</feature>
<accession>A0A9P6UCS9</accession>
<feature type="compositionally biased region" description="Low complexity" evidence="1">
    <location>
        <begin position="494"/>
        <end position="518"/>
    </location>
</feature>
<feature type="compositionally biased region" description="Acidic residues" evidence="1">
    <location>
        <begin position="226"/>
        <end position="238"/>
    </location>
</feature>
<protein>
    <submittedName>
        <fullName evidence="3">Uncharacterized protein</fullName>
    </submittedName>
</protein>
<evidence type="ECO:0000313" key="4">
    <source>
        <dbReference type="Proteomes" id="UP000807716"/>
    </source>
</evidence>
<keyword evidence="2" id="KW-0812">Transmembrane</keyword>
<keyword evidence="2" id="KW-1133">Transmembrane helix</keyword>
<evidence type="ECO:0000313" key="3">
    <source>
        <dbReference type="EMBL" id="KAG0269519.1"/>
    </source>
</evidence>
<dbReference type="Proteomes" id="UP000807716">
    <property type="component" value="Unassembled WGS sequence"/>
</dbReference>
<sequence length="581" mass="65457">MTTKTTTKTTVMKTTMVMIMVMKAKTTHDYRRQCHPRMSGIVTKEVIFLLNTKKSDRDIQKWWGGPYQSDRHREEEGQQRHQEEGEEEGEGVEEEEEEPARRNSGCFPCGRIRWHYLFCTRSGAIYTVKHLFTTCLGILIIIAIAMTARGKPRSPQLVSDEIPDSLDGVIWAAQLVALKDMDQIRRGFSDTPGLLPDPNQEDGGRDQSHLYHRRHWVSSNDRRDDSDSDSDNLDDTDGVIEQEGVRKLRVWNNKGANRLVEENVPFWNLPVKSECVQSTCQLDANINPNDNKFFAFMDPETFEIHLPKNWPSLCMSCIELSRSQFVYRTRVRLWGDLWPCLDHPIPSQARGQITFPTGIGSTTIATATASASATATPSPEKEAAAAAAVAPHNHLALKSDILHIPDKQRSHPFDGNPKNIPHLRQKGTTTTTVPAAAAASAIHPPAAAALEQAPKPRPAHRRRADAAVAAGHKQTPSSTWMEPTTTPAPKRTNPPRQRQQQQQQQQQQRQQQKQQGQRRPPRLPTKGGQKLSESYLNDEDLSTLPLLIVDPATFENLTRYESPLSLLRSNRFTAEFRFVVC</sequence>
<feature type="compositionally biased region" description="Basic and acidic residues" evidence="1">
    <location>
        <begin position="69"/>
        <end position="83"/>
    </location>
</feature>
<gene>
    <name evidence="3" type="ORF">DFQ27_003207</name>
</gene>
<feature type="region of interest" description="Disordered" evidence="1">
    <location>
        <begin position="61"/>
        <end position="103"/>
    </location>
</feature>
<keyword evidence="2" id="KW-0472">Membrane</keyword>
<comment type="caution">
    <text evidence="3">The sequence shown here is derived from an EMBL/GenBank/DDBJ whole genome shotgun (WGS) entry which is preliminary data.</text>
</comment>
<dbReference type="OrthoDB" id="2410246at2759"/>
<feature type="transmembrane region" description="Helical" evidence="2">
    <location>
        <begin position="131"/>
        <end position="148"/>
    </location>
</feature>
<feature type="region of interest" description="Disordered" evidence="1">
    <location>
        <begin position="406"/>
        <end position="436"/>
    </location>
</feature>
<dbReference type="EMBL" id="JAAAJB010000023">
    <property type="protein sequence ID" value="KAG0269519.1"/>
    <property type="molecule type" value="Genomic_DNA"/>
</dbReference>
<keyword evidence="4" id="KW-1185">Reference proteome</keyword>
<evidence type="ECO:0000256" key="2">
    <source>
        <dbReference type="SAM" id="Phobius"/>
    </source>
</evidence>
<feature type="compositionally biased region" description="Acidic residues" evidence="1">
    <location>
        <begin position="84"/>
        <end position="98"/>
    </location>
</feature>
<proteinExistence type="predicted"/>
<feature type="region of interest" description="Disordered" evidence="1">
    <location>
        <begin position="189"/>
        <end position="238"/>
    </location>
</feature>